<comment type="caution">
    <text evidence="13">The sequence shown here is derived from an EMBL/GenBank/DDBJ whole genome shotgun (WGS) entry which is preliminary data.</text>
</comment>
<dbReference type="InterPro" id="IPR050351">
    <property type="entry name" value="BphY/WalK/GraS-like"/>
</dbReference>
<dbReference type="GO" id="GO:0004673">
    <property type="term" value="F:protein histidine kinase activity"/>
    <property type="evidence" value="ECO:0007669"/>
    <property type="project" value="UniProtKB-EC"/>
</dbReference>
<dbReference type="Pfam" id="PF05227">
    <property type="entry name" value="CHASE3"/>
    <property type="match status" value="1"/>
</dbReference>
<dbReference type="Pfam" id="PF02518">
    <property type="entry name" value="HATPase_c"/>
    <property type="match status" value="1"/>
</dbReference>
<dbReference type="EC" id="2.7.13.3" evidence="2"/>
<dbReference type="PANTHER" id="PTHR42878">
    <property type="entry name" value="TWO-COMPONENT HISTIDINE KINASE"/>
    <property type="match status" value="1"/>
</dbReference>
<dbReference type="SUPFAM" id="SSF47384">
    <property type="entry name" value="Homodimeric domain of signal transducing histidine kinase"/>
    <property type="match status" value="1"/>
</dbReference>
<dbReference type="SUPFAM" id="SSF55785">
    <property type="entry name" value="PYP-like sensor domain (PAS domain)"/>
    <property type="match status" value="1"/>
</dbReference>
<feature type="coiled-coil region" evidence="8">
    <location>
        <begin position="94"/>
        <end position="121"/>
    </location>
</feature>
<dbReference type="InterPro" id="IPR004358">
    <property type="entry name" value="Sig_transdc_His_kin-like_C"/>
</dbReference>
<reference evidence="13 14" key="1">
    <citation type="journal article" date="2020" name="Sci. Rep.">
        <title>A novel cyanobacterial geosmin producer, revising GeoA distribution and dispersion patterns in Bacteria.</title>
        <authorList>
            <person name="Churro C."/>
            <person name="Semedo-Aguiar A.P."/>
            <person name="Silva A.D."/>
            <person name="Pereira-Leal J.B."/>
            <person name="Leite R.B."/>
        </authorList>
    </citation>
    <scope>NUCLEOTIDE SEQUENCE [LARGE SCALE GENOMIC DNA]</scope>
    <source>
        <strain evidence="13 14">IPMA8</strain>
    </source>
</reference>
<dbReference type="InterPro" id="IPR000700">
    <property type="entry name" value="PAS-assoc_C"/>
</dbReference>
<dbReference type="RefSeq" id="WP_246276956.1">
    <property type="nucleotide sequence ID" value="NZ_CAWPPK010000010.1"/>
</dbReference>
<dbReference type="Gene3D" id="3.30.565.10">
    <property type="entry name" value="Histidine kinase-like ATPase, C-terminal domain"/>
    <property type="match status" value="1"/>
</dbReference>
<feature type="domain" description="PAS" evidence="11">
    <location>
        <begin position="235"/>
        <end position="277"/>
    </location>
</feature>
<dbReference type="PROSITE" id="PS50109">
    <property type="entry name" value="HIS_KIN"/>
    <property type="match status" value="1"/>
</dbReference>
<evidence type="ECO:0000256" key="9">
    <source>
        <dbReference type="SAM" id="Phobius"/>
    </source>
</evidence>
<dbReference type="InterPro" id="IPR005467">
    <property type="entry name" value="His_kinase_dom"/>
</dbReference>
<evidence type="ECO:0000313" key="13">
    <source>
        <dbReference type="EMBL" id="NQE36982.1"/>
    </source>
</evidence>
<feature type="domain" description="Histidine kinase" evidence="10">
    <location>
        <begin position="391"/>
        <end position="641"/>
    </location>
</feature>
<gene>
    <name evidence="13" type="primary">cph1_8</name>
    <name evidence="13" type="ORF">E5S67_04749</name>
</gene>
<dbReference type="Gene3D" id="3.30.450.20">
    <property type="entry name" value="PAS domain"/>
    <property type="match status" value="1"/>
</dbReference>
<feature type="transmembrane region" description="Helical" evidence="9">
    <location>
        <begin position="181"/>
        <end position="204"/>
    </location>
</feature>
<accession>A0ABX2D2W5</accession>
<dbReference type="InterPro" id="IPR003594">
    <property type="entry name" value="HATPase_dom"/>
</dbReference>
<evidence type="ECO:0000313" key="14">
    <source>
        <dbReference type="Proteomes" id="UP000702425"/>
    </source>
</evidence>
<dbReference type="InterPro" id="IPR003661">
    <property type="entry name" value="HisK_dim/P_dom"/>
</dbReference>
<dbReference type="PANTHER" id="PTHR42878:SF15">
    <property type="entry name" value="BACTERIOPHYTOCHROME"/>
    <property type="match status" value="1"/>
</dbReference>
<dbReference type="PROSITE" id="PS50113">
    <property type="entry name" value="PAC"/>
    <property type="match status" value="1"/>
</dbReference>
<evidence type="ECO:0000256" key="1">
    <source>
        <dbReference type="ARBA" id="ARBA00000085"/>
    </source>
</evidence>
<keyword evidence="9" id="KW-1133">Transmembrane helix</keyword>
<proteinExistence type="predicted"/>
<dbReference type="NCBIfam" id="TIGR00229">
    <property type="entry name" value="sensory_box"/>
    <property type="match status" value="1"/>
</dbReference>
<evidence type="ECO:0000256" key="3">
    <source>
        <dbReference type="ARBA" id="ARBA00022553"/>
    </source>
</evidence>
<dbReference type="EMBL" id="SRRZ01000107">
    <property type="protein sequence ID" value="NQE36982.1"/>
    <property type="molecule type" value="Genomic_DNA"/>
</dbReference>
<name>A0ABX2D2W5_9CYAN</name>
<evidence type="ECO:0000259" key="12">
    <source>
        <dbReference type="PROSITE" id="PS50113"/>
    </source>
</evidence>
<keyword evidence="14" id="KW-1185">Reference proteome</keyword>
<sequence>MKQSLTSQITAGIGMAVALLIFNAATSYRNTLKLLENERWVSHTHQVLTELEATLSTLKDAETGERGYLLTGEERYLEPYNSAIARVNEQIVGLQQLTADNNRQQQRIRDLKIAIDSKLAELEGTINLRREQNLEAALQEVKSGRGKQIMGDIRQQIAAMTAEETKLLQQRARESQASAKLTILTFTVAALVNFLLMVLVYYLVKRDRTLRDNAEIKQNQLLEQLEHDRHSLELTEERFRSAILDAPLPIMLHAENGEVLQINCAWTELSGYQHSEIPTIEDWTEKAYHNRKSLVKADIDRLHQLNARISEGEYMIATASGESRIWDFYSAPLGKLSDGRSLVISTAIDVTARKQAEAEIRMLNATLERRVELRTTQLQAANEELEAFTYTVAHDLRAPLRGMQGLAEALLEDYRDILDELGQEYARQIVNSGQQLEELIQDLLAYSRLSRTDLSLQVLELESAVAEAIAMVQADAKSTGAQISVRSPLPAVIAHRVTLVQVIANLLTNSIKFVEGASPRVLIWAEEIELPQEGETNSGTAGELERGRVGQWEHSQLLITSRELPFHIIRLWVEDNGIGIAPEHQKRIFRVFERLHGIESYPGTGIGLAIVKKGSARMGGQVGVESQLGQGSRFWINLRKA</sequence>
<organism evidence="13 14">
    <name type="scientific">Microcoleus asticus IPMA8</name>
    <dbReference type="NCBI Taxonomy" id="2563858"/>
    <lineage>
        <taxon>Bacteria</taxon>
        <taxon>Bacillati</taxon>
        <taxon>Cyanobacteriota</taxon>
        <taxon>Cyanophyceae</taxon>
        <taxon>Oscillatoriophycideae</taxon>
        <taxon>Oscillatoriales</taxon>
        <taxon>Microcoleaceae</taxon>
        <taxon>Microcoleus</taxon>
        <taxon>Microcoleus asticus</taxon>
    </lineage>
</organism>
<keyword evidence="4 13" id="KW-0808">Transferase</keyword>
<dbReference type="CDD" id="cd19410">
    <property type="entry name" value="HK9-like_sensor"/>
    <property type="match status" value="1"/>
</dbReference>
<protein>
    <recommendedName>
        <fullName evidence="2">histidine kinase</fullName>
        <ecNumber evidence="2">2.7.13.3</ecNumber>
    </recommendedName>
</protein>
<dbReference type="SUPFAM" id="SSF55874">
    <property type="entry name" value="ATPase domain of HSP90 chaperone/DNA topoisomerase II/histidine kinase"/>
    <property type="match status" value="1"/>
</dbReference>
<dbReference type="PRINTS" id="PR00344">
    <property type="entry name" value="BCTRLSENSOR"/>
</dbReference>
<dbReference type="Gene3D" id="1.10.287.130">
    <property type="match status" value="1"/>
</dbReference>
<evidence type="ECO:0000259" key="10">
    <source>
        <dbReference type="PROSITE" id="PS50109"/>
    </source>
</evidence>
<dbReference type="Proteomes" id="UP000702425">
    <property type="component" value="Unassembled WGS sequence"/>
</dbReference>
<dbReference type="InterPro" id="IPR007891">
    <property type="entry name" value="CHASE3"/>
</dbReference>
<evidence type="ECO:0000256" key="7">
    <source>
        <dbReference type="ARBA" id="ARBA00023136"/>
    </source>
</evidence>
<evidence type="ECO:0000256" key="8">
    <source>
        <dbReference type="SAM" id="Coils"/>
    </source>
</evidence>
<comment type="catalytic activity">
    <reaction evidence="1">
        <text>ATP + protein L-histidine = ADP + protein N-phospho-L-histidine.</text>
        <dbReference type="EC" id="2.7.13.3"/>
    </reaction>
</comment>
<keyword evidence="9" id="KW-0812">Transmembrane</keyword>
<keyword evidence="5" id="KW-0418">Kinase</keyword>
<dbReference type="InterPro" id="IPR035965">
    <property type="entry name" value="PAS-like_dom_sf"/>
</dbReference>
<dbReference type="SMART" id="SM00387">
    <property type="entry name" value="HATPase_c"/>
    <property type="match status" value="1"/>
</dbReference>
<evidence type="ECO:0000256" key="4">
    <source>
        <dbReference type="ARBA" id="ARBA00022679"/>
    </source>
</evidence>
<feature type="domain" description="PAC" evidence="12">
    <location>
        <begin position="310"/>
        <end position="362"/>
    </location>
</feature>
<dbReference type="InterPro" id="IPR000014">
    <property type="entry name" value="PAS"/>
</dbReference>
<dbReference type="Pfam" id="PF00512">
    <property type="entry name" value="HisKA"/>
    <property type="match status" value="1"/>
</dbReference>
<dbReference type="SMART" id="SM00388">
    <property type="entry name" value="HisKA"/>
    <property type="match status" value="1"/>
</dbReference>
<evidence type="ECO:0000256" key="6">
    <source>
        <dbReference type="ARBA" id="ARBA00023012"/>
    </source>
</evidence>
<evidence type="ECO:0000256" key="5">
    <source>
        <dbReference type="ARBA" id="ARBA00022777"/>
    </source>
</evidence>
<evidence type="ECO:0000259" key="11">
    <source>
        <dbReference type="PROSITE" id="PS50112"/>
    </source>
</evidence>
<keyword evidence="8" id="KW-0175">Coiled coil</keyword>
<dbReference type="CDD" id="cd00082">
    <property type="entry name" value="HisKA"/>
    <property type="match status" value="1"/>
</dbReference>
<keyword evidence="7 9" id="KW-0472">Membrane</keyword>
<feature type="transmembrane region" description="Helical" evidence="9">
    <location>
        <begin position="6"/>
        <end position="25"/>
    </location>
</feature>
<dbReference type="PROSITE" id="PS50112">
    <property type="entry name" value="PAS"/>
    <property type="match status" value="1"/>
</dbReference>
<dbReference type="InterPro" id="IPR036890">
    <property type="entry name" value="HATPase_C_sf"/>
</dbReference>
<evidence type="ECO:0000256" key="2">
    <source>
        <dbReference type="ARBA" id="ARBA00012438"/>
    </source>
</evidence>
<keyword evidence="6" id="KW-0902">Two-component regulatory system</keyword>
<keyword evidence="3" id="KW-0597">Phosphoprotein</keyword>
<dbReference type="InterPro" id="IPR036097">
    <property type="entry name" value="HisK_dim/P_sf"/>
</dbReference>